<dbReference type="AlphaFoldDB" id="A0AAV5TXD5"/>
<feature type="non-terminal residue" evidence="1">
    <location>
        <position position="1"/>
    </location>
</feature>
<dbReference type="EMBL" id="BTSX01000005">
    <property type="protein sequence ID" value="GMS98634.1"/>
    <property type="molecule type" value="Genomic_DNA"/>
</dbReference>
<accession>A0AAV5TXD5</accession>
<keyword evidence="2" id="KW-1185">Reference proteome</keyword>
<evidence type="ECO:0000313" key="2">
    <source>
        <dbReference type="Proteomes" id="UP001432027"/>
    </source>
</evidence>
<organism evidence="1 2">
    <name type="scientific">Pristionchus entomophagus</name>
    <dbReference type="NCBI Taxonomy" id="358040"/>
    <lineage>
        <taxon>Eukaryota</taxon>
        <taxon>Metazoa</taxon>
        <taxon>Ecdysozoa</taxon>
        <taxon>Nematoda</taxon>
        <taxon>Chromadorea</taxon>
        <taxon>Rhabditida</taxon>
        <taxon>Rhabditina</taxon>
        <taxon>Diplogasteromorpha</taxon>
        <taxon>Diplogasteroidea</taxon>
        <taxon>Neodiplogasteridae</taxon>
        <taxon>Pristionchus</taxon>
    </lineage>
</organism>
<proteinExistence type="predicted"/>
<name>A0AAV5TXD5_9BILA</name>
<evidence type="ECO:0000313" key="1">
    <source>
        <dbReference type="EMBL" id="GMS98634.1"/>
    </source>
</evidence>
<gene>
    <name evidence="1" type="ORF">PENTCL1PPCAC_20809</name>
</gene>
<reference evidence="1" key="1">
    <citation type="submission" date="2023-10" db="EMBL/GenBank/DDBJ databases">
        <title>Genome assembly of Pristionchus species.</title>
        <authorList>
            <person name="Yoshida K."/>
            <person name="Sommer R.J."/>
        </authorList>
    </citation>
    <scope>NUCLEOTIDE SEQUENCE</scope>
    <source>
        <strain evidence="1">RS0144</strain>
    </source>
</reference>
<comment type="caution">
    <text evidence="1">The sequence shown here is derived from an EMBL/GenBank/DDBJ whole genome shotgun (WGS) entry which is preliminary data.</text>
</comment>
<evidence type="ECO:0008006" key="3">
    <source>
        <dbReference type="Google" id="ProtNLM"/>
    </source>
</evidence>
<protein>
    <recommendedName>
        <fullName evidence="3">F-box domain-containing protein</fullName>
    </recommendedName>
</protein>
<sequence length="86" mass="9975">PESRTMIRQKQNSLDISNMDNFSNLTADCILSLFSFMNQSELDAVDSASKTIHNYVNFSRRTAVRLKQFHTFDLFQVKTVRILCIL</sequence>
<dbReference type="Proteomes" id="UP001432027">
    <property type="component" value="Unassembled WGS sequence"/>
</dbReference>